<gene>
    <name evidence="1" type="ORF">DRT54_15885</name>
</gene>
<dbReference type="EMBL" id="AAHKWI010000026">
    <property type="protein sequence ID" value="EBX3155518.1"/>
    <property type="molecule type" value="Genomic_DNA"/>
</dbReference>
<accession>A0A5W5W7N8</accession>
<organism evidence="1">
    <name type="scientific">Salmonella newport</name>
    <dbReference type="NCBI Taxonomy" id="108619"/>
    <lineage>
        <taxon>Bacteria</taxon>
        <taxon>Pseudomonadati</taxon>
        <taxon>Pseudomonadota</taxon>
        <taxon>Gammaproteobacteria</taxon>
        <taxon>Enterobacterales</taxon>
        <taxon>Enterobacteriaceae</taxon>
        <taxon>Salmonella</taxon>
    </lineage>
</organism>
<protein>
    <submittedName>
        <fullName evidence="1">Uncharacterized protein</fullName>
    </submittedName>
</protein>
<dbReference type="AlphaFoldDB" id="A0A5W5W7N8"/>
<reference evidence="1" key="1">
    <citation type="submission" date="2018-07" db="EMBL/GenBank/DDBJ databases">
        <authorList>
            <person name="Ashton P.M."/>
            <person name="Dallman T."/>
            <person name="Nair S."/>
            <person name="De Pinna E."/>
            <person name="Peters T."/>
            <person name="Grant K."/>
        </authorList>
    </citation>
    <scope>NUCLEOTIDE SEQUENCE</scope>
    <source>
        <strain evidence="1">136562</strain>
    </source>
</reference>
<evidence type="ECO:0000313" key="1">
    <source>
        <dbReference type="EMBL" id="EBX3155518.1"/>
    </source>
</evidence>
<sequence>MTDKILTTECDDIENDLIISGYSADDVAALTAHLASESLPVTHEWLFYDARLQIVHSVCPGWLIRRLRRLAEGNNPEIAVAALAQLVKISIHGQYRPGIILPESDFIFNKRR</sequence>
<name>A0A5W5W7N8_SALNE</name>
<proteinExistence type="predicted"/>
<comment type="caution">
    <text evidence="1">The sequence shown here is derived from an EMBL/GenBank/DDBJ whole genome shotgun (WGS) entry which is preliminary data.</text>
</comment>